<reference evidence="2" key="1">
    <citation type="submission" date="2016-07" db="EMBL/GenBank/DDBJ databases">
        <authorList>
            <person name="Bretaudeau A."/>
        </authorList>
    </citation>
    <scope>NUCLEOTIDE SEQUENCE</scope>
    <source>
        <strain evidence="2">Rice</strain>
        <tissue evidence="2">Whole body</tissue>
    </source>
</reference>
<evidence type="ECO:0000313" key="2">
    <source>
        <dbReference type="EMBL" id="SOQ43154.1"/>
    </source>
</evidence>
<dbReference type="EMBL" id="ODYU01003861">
    <property type="protein sequence ID" value="SOQ43154.1"/>
    <property type="molecule type" value="Genomic_DNA"/>
</dbReference>
<evidence type="ECO:0000256" key="1">
    <source>
        <dbReference type="SAM" id="MobiDB-lite"/>
    </source>
</evidence>
<feature type="compositionally biased region" description="Polar residues" evidence="1">
    <location>
        <begin position="137"/>
        <end position="154"/>
    </location>
</feature>
<proteinExistence type="predicted"/>
<gene>
    <name evidence="2" type="ORF">SFRICE_005478</name>
</gene>
<feature type="region of interest" description="Disordered" evidence="1">
    <location>
        <begin position="137"/>
        <end position="162"/>
    </location>
</feature>
<dbReference type="AlphaFoldDB" id="A0A2H1VSG0"/>
<name>A0A2H1VSG0_SPOFR</name>
<organism evidence="2">
    <name type="scientific">Spodoptera frugiperda</name>
    <name type="common">Fall armyworm</name>
    <dbReference type="NCBI Taxonomy" id="7108"/>
    <lineage>
        <taxon>Eukaryota</taxon>
        <taxon>Metazoa</taxon>
        <taxon>Ecdysozoa</taxon>
        <taxon>Arthropoda</taxon>
        <taxon>Hexapoda</taxon>
        <taxon>Insecta</taxon>
        <taxon>Pterygota</taxon>
        <taxon>Neoptera</taxon>
        <taxon>Endopterygota</taxon>
        <taxon>Lepidoptera</taxon>
        <taxon>Glossata</taxon>
        <taxon>Ditrysia</taxon>
        <taxon>Noctuoidea</taxon>
        <taxon>Noctuidae</taxon>
        <taxon>Amphipyrinae</taxon>
        <taxon>Spodoptera</taxon>
    </lineage>
</organism>
<protein>
    <submittedName>
        <fullName evidence="2">SFRICE_005478</fullName>
    </submittedName>
</protein>
<accession>A0A2H1VSG0</accession>
<sequence length="162" mass="18116">MPSDPSVTVNRSFASATYIQSREDVISLTPSRRAYWILDYDLLNPSTIKYPDERFSRAYYKNQLVMLIVDIVDRLDHLWAASIRWLLERVFKKGENHTIASLALGEARGSTRFLLTRTQPVPTLAFRTGAPVALRSSGSETATLGESHPMTSPTLDEAKGSV</sequence>